<dbReference type="AlphaFoldDB" id="A0A4R6JQQ3"/>
<accession>A0A4R6JQQ3</accession>
<dbReference type="InterPro" id="IPR013538">
    <property type="entry name" value="ASHA1/2-like_C"/>
</dbReference>
<evidence type="ECO:0000313" key="3">
    <source>
        <dbReference type="EMBL" id="TDO37216.1"/>
    </source>
</evidence>
<protein>
    <submittedName>
        <fullName evidence="3">Uncharacterized protein YndB with AHSA1/START domain</fullName>
    </submittedName>
</protein>
<dbReference type="Gene3D" id="3.30.530.20">
    <property type="match status" value="1"/>
</dbReference>
<evidence type="ECO:0000313" key="4">
    <source>
        <dbReference type="Proteomes" id="UP000294901"/>
    </source>
</evidence>
<dbReference type="Pfam" id="PF08327">
    <property type="entry name" value="AHSA1"/>
    <property type="match status" value="1"/>
</dbReference>
<organism evidence="3 4">
    <name type="scientific">Paractinoplanes brasiliensis</name>
    <dbReference type="NCBI Taxonomy" id="52695"/>
    <lineage>
        <taxon>Bacteria</taxon>
        <taxon>Bacillati</taxon>
        <taxon>Actinomycetota</taxon>
        <taxon>Actinomycetes</taxon>
        <taxon>Micromonosporales</taxon>
        <taxon>Micromonosporaceae</taxon>
        <taxon>Paractinoplanes</taxon>
    </lineage>
</organism>
<dbReference type="RefSeq" id="WP_239080668.1">
    <property type="nucleotide sequence ID" value="NZ_BOMD01000109.1"/>
</dbReference>
<dbReference type="SUPFAM" id="SSF55961">
    <property type="entry name" value="Bet v1-like"/>
    <property type="match status" value="1"/>
</dbReference>
<evidence type="ECO:0000259" key="2">
    <source>
        <dbReference type="Pfam" id="PF08327"/>
    </source>
</evidence>
<dbReference type="EMBL" id="SNWR01000001">
    <property type="protein sequence ID" value="TDO37216.1"/>
    <property type="molecule type" value="Genomic_DNA"/>
</dbReference>
<comment type="caution">
    <text evidence="3">The sequence shown here is derived from an EMBL/GenBank/DDBJ whole genome shotgun (WGS) entry which is preliminary data.</text>
</comment>
<sequence>MSTSDLRMTSVPSSKAEMLIRRPVSEVFEAFVDPAVTTRFWFSHGSGRLAPAAKVTWVWEMYGVSSTVLVKEFDQDRRLVIEWTSEEHPTTVEWVFTARPEDTTLVSITESGFTGDGDTVAAHAMGSVEGFTLVLAGLKALLEHKIELNLVSDRFPDGL</sequence>
<gene>
    <name evidence="3" type="ORF">C8E87_0824</name>
</gene>
<keyword evidence="4" id="KW-1185">Reference proteome</keyword>
<comment type="similarity">
    <text evidence="1">Belongs to the AHA1 family.</text>
</comment>
<evidence type="ECO:0000256" key="1">
    <source>
        <dbReference type="ARBA" id="ARBA00006817"/>
    </source>
</evidence>
<feature type="domain" description="Activator of Hsp90 ATPase homologue 1/2-like C-terminal" evidence="2">
    <location>
        <begin position="23"/>
        <end position="143"/>
    </location>
</feature>
<reference evidence="3 4" key="1">
    <citation type="submission" date="2019-03" db="EMBL/GenBank/DDBJ databases">
        <title>Sequencing the genomes of 1000 actinobacteria strains.</title>
        <authorList>
            <person name="Klenk H.-P."/>
        </authorList>
    </citation>
    <scope>NUCLEOTIDE SEQUENCE [LARGE SCALE GENOMIC DNA]</scope>
    <source>
        <strain evidence="3 4">DSM 43805</strain>
    </source>
</reference>
<dbReference type="InterPro" id="IPR023393">
    <property type="entry name" value="START-like_dom_sf"/>
</dbReference>
<dbReference type="CDD" id="cd08901">
    <property type="entry name" value="SRPBCC_CalC_Aha1-like_8"/>
    <property type="match status" value="1"/>
</dbReference>
<dbReference type="Proteomes" id="UP000294901">
    <property type="component" value="Unassembled WGS sequence"/>
</dbReference>
<proteinExistence type="inferred from homology"/>
<name>A0A4R6JQQ3_9ACTN</name>